<reference evidence="4" key="2">
    <citation type="submission" date="2017-10" db="EMBL/GenBank/DDBJ databases">
        <title>Staphylococcus edaphicus sp. nov., isolated in Antarctica, harbouring mecC gene and genomic islands essential in adaptation to extreme environment.</title>
        <authorList>
            <person name="Pantucek R."/>
            <person name="Sedlacek I."/>
            <person name="Indrakova A."/>
            <person name="Vrbovska V."/>
            <person name="Maslanova I."/>
            <person name="Kovarovic V."/>
            <person name="Svec P."/>
            <person name="Kralova S."/>
            <person name="Kristofova L."/>
            <person name="Keklakova J."/>
            <person name="Petras P."/>
            <person name="Doskar J."/>
        </authorList>
    </citation>
    <scope>NUCLEOTIDE SEQUENCE [LARGE SCALE GENOMIC DNA]</scope>
    <source>
        <strain evidence="4">CCM 5085</strain>
    </source>
</reference>
<dbReference type="Proteomes" id="UP001056588">
    <property type="component" value="Chromosome"/>
</dbReference>
<evidence type="ECO:0000313" key="5">
    <source>
        <dbReference type="Proteomes" id="UP001056588"/>
    </source>
</evidence>
<dbReference type="PANTHER" id="PTHR36840:SF1">
    <property type="entry name" value="BLL5714 PROTEIN"/>
    <property type="match status" value="1"/>
</dbReference>
<reference evidence="3" key="4">
    <citation type="submission" date="2022-03" db="EMBL/GenBank/DDBJ databases">
        <title>Complete Genome Sequence of Staphylococcus edaphicus strain CCM 8731.</title>
        <authorList>
            <person name="Rimmer C.O."/>
            <person name="Thomas J.C."/>
        </authorList>
    </citation>
    <scope>NUCLEOTIDE SEQUENCE</scope>
    <source>
        <strain evidence="3">CCM 8731</strain>
    </source>
</reference>
<keyword evidence="1" id="KW-1133">Transmembrane helix</keyword>
<dbReference type="Pfam" id="PF06772">
    <property type="entry name" value="LtrA"/>
    <property type="match status" value="1"/>
</dbReference>
<feature type="transmembrane region" description="Helical" evidence="1">
    <location>
        <begin position="254"/>
        <end position="274"/>
    </location>
</feature>
<dbReference type="OrthoDB" id="9798526at2"/>
<name>A0A2C6U3L4_9STAP</name>
<evidence type="ECO:0000313" key="4">
    <source>
        <dbReference type="Proteomes" id="UP000223828"/>
    </source>
</evidence>
<dbReference type="Proteomes" id="UP000223828">
    <property type="component" value="Unassembled WGS sequence"/>
</dbReference>
<keyword evidence="1" id="KW-0472">Membrane</keyword>
<protein>
    <submittedName>
        <fullName evidence="3">Low temperature requirement protein A</fullName>
    </submittedName>
    <submittedName>
        <fullName evidence="2">Low temperature requirement protein LtrA</fullName>
    </submittedName>
</protein>
<keyword evidence="1" id="KW-0812">Transmembrane</keyword>
<dbReference type="AlphaFoldDB" id="A0A2C6U3L4"/>
<feature type="transmembrane region" description="Helical" evidence="1">
    <location>
        <begin position="193"/>
        <end position="212"/>
    </location>
</feature>
<feature type="transmembrane region" description="Helical" evidence="1">
    <location>
        <begin position="133"/>
        <end position="155"/>
    </location>
</feature>
<feature type="transmembrane region" description="Helical" evidence="1">
    <location>
        <begin position="161"/>
        <end position="181"/>
    </location>
</feature>
<accession>A0A2C6U3L4</accession>
<evidence type="ECO:0000313" key="3">
    <source>
        <dbReference type="EMBL" id="UQW81485.1"/>
    </source>
</evidence>
<feature type="transmembrane region" description="Helical" evidence="1">
    <location>
        <begin position="100"/>
        <end position="121"/>
    </location>
</feature>
<evidence type="ECO:0000256" key="1">
    <source>
        <dbReference type="SAM" id="Phobius"/>
    </source>
</evidence>
<reference evidence="2" key="1">
    <citation type="journal article" date="2017" name="Appl. Environ. Microbiol.">
        <title>Staphylococcus edaphicus sp. nov., isolated in Antarctica, harbours mecC gene and genomic islands with suspected role in adaptation to extreme environment.</title>
        <authorList>
            <person name="Pantucek R."/>
            <person name="Sedlacek I."/>
            <person name="Indrakova A."/>
            <person name="Vrbovska V."/>
            <person name="Maslanova I."/>
            <person name="Kovarovic V."/>
            <person name="Svec P."/>
            <person name="Kralova S."/>
            <person name="Kristofova L."/>
            <person name="Keklakova J."/>
            <person name="Petras P."/>
            <person name="Doskar J."/>
        </authorList>
    </citation>
    <scope>NUCLEOTIDE SEQUENCE</scope>
    <source>
        <strain evidence="2">CCM 8730</strain>
    </source>
</reference>
<feature type="transmembrane region" description="Helical" evidence="1">
    <location>
        <begin position="289"/>
        <end position="308"/>
    </location>
</feature>
<dbReference type="InterPro" id="IPR010640">
    <property type="entry name" value="Low_temperature_requirement_A"/>
</dbReference>
<keyword evidence="5" id="KW-1185">Reference proteome</keyword>
<feature type="transmembrane region" description="Helical" evidence="1">
    <location>
        <begin position="76"/>
        <end position="94"/>
    </location>
</feature>
<feature type="transmembrane region" description="Helical" evidence="1">
    <location>
        <begin position="47"/>
        <end position="64"/>
    </location>
</feature>
<gene>
    <name evidence="2" type="ORF">BTJ66_13335</name>
    <name evidence="3" type="ORF">MNY58_13170</name>
</gene>
<dbReference type="EMBL" id="CP093217">
    <property type="protein sequence ID" value="UQW81485.1"/>
    <property type="molecule type" value="Genomic_DNA"/>
</dbReference>
<organism evidence="2 4">
    <name type="scientific">Staphylococcus edaphicus</name>
    <dbReference type="NCBI Taxonomy" id="1955013"/>
    <lineage>
        <taxon>Bacteria</taxon>
        <taxon>Bacillati</taxon>
        <taxon>Bacillota</taxon>
        <taxon>Bacilli</taxon>
        <taxon>Bacillales</taxon>
        <taxon>Staphylococcaceae</taxon>
        <taxon>Staphylococcus</taxon>
    </lineage>
</organism>
<dbReference type="PANTHER" id="PTHR36840">
    <property type="entry name" value="BLL5714 PROTEIN"/>
    <property type="match status" value="1"/>
</dbReference>
<evidence type="ECO:0000313" key="2">
    <source>
        <dbReference type="EMBL" id="PHK48472.1"/>
    </source>
</evidence>
<dbReference type="RefSeq" id="WP_099091427.1">
    <property type="nucleotide sequence ID" value="NZ_CP093217.1"/>
</dbReference>
<proteinExistence type="predicted"/>
<reference evidence="2" key="3">
    <citation type="submission" date="2017-10" db="EMBL/GenBank/DDBJ databases">
        <authorList>
            <person name="Vrbovska V."/>
            <person name="Kovarovic V."/>
            <person name="Indrakova A."/>
        </authorList>
    </citation>
    <scope>NUCLEOTIDE SEQUENCE</scope>
    <source>
        <strain evidence="2">CCM 8730</strain>
    </source>
</reference>
<sequence>MEVESKKEVSMTELFFDLVFVYVLSSINHTVEEISHNLMSLEELGKSFMMFLVFFSIWIYRTLLVNRFFSKKWYQYLFVFIDMFLIIILSRAINGNFQETFTPFVVMTSLIYLSIFIQYFINYKLTHSQVDFNLVKVYTSGLLLSIILSLASLFIASPINFWIYFIAIVIVAVFPLIFYSVSNRNAVFFNHLTERLSLLVILLFGEGIVLLIQNIELAHLNFTYVLYFIFITCLFLIYVFHYKETDKKTDNHTGFTTIYTHLFLIFSLDTLFLVMNKSLLHHLSIIESIGAPMFFIIFILCITINIYLHKPKSSNA</sequence>
<dbReference type="EMBL" id="MRZN01000036">
    <property type="protein sequence ID" value="PHK48472.1"/>
    <property type="molecule type" value="Genomic_DNA"/>
</dbReference>
<feature type="transmembrane region" description="Helical" evidence="1">
    <location>
        <begin position="224"/>
        <end position="242"/>
    </location>
</feature>